<dbReference type="RefSeq" id="XP_045095700.1">
    <property type="nucleotide sequence ID" value="XM_045244700.1"/>
</dbReference>
<dbReference type="eggNOG" id="ENOG502THM5">
    <property type="taxonomic scope" value="Eukaryota"/>
</dbReference>
<dbReference type="Proteomes" id="UP000008549">
    <property type="component" value="Unassembled WGS sequence"/>
</dbReference>
<name>A8XM06_CAEBR</name>
<feature type="compositionally biased region" description="Polar residues" evidence="1">
    <location>
        <begin position="370"/>
        <end position="384"/>
    </location>
</feature>
<dbReference type="EMBL" id="HE601407">
    <property type="protein sequence ID" value="CAP33681.2"/>
    <property type="molecule type" value="Genomic_DNA"/>
</dbReference>
<organism evidence="2 3">
    <name type="scientific">Caenorhabditis briggsae</name>
    <dbReference type="NCBI Taxonomy" id="6238"/>
    <lineage>
        <taxon>Eukaryota</taxon>
        <taxon>Metazoa</taxon>
        <taxon>Ecdysozoa</taxon>
        <taxon>Nematoda</taxon>
        <taxon>Chromadorea</taxon>
        <taxon>Rhabditida</taxon>
        <taxon>Rhabditina</taxon>
        <taxon>Rhabditomorpha</taxon>
        <taxon>Rhabditoidea</taxon>
        <taxon>Rhabditidae</taxon>
        <taxon>Peloderinae</taxon>
        <taxon>Caenorhabditis</taxon>
    </lineage>
</organism>
<dbReference type="WormBase" id="CBG15352a">
    <property type="protein sequence ID" value="CBP46893"/>
    <property type="gene ID" value="WBGene00035651"/>
</dbReference>
<keyword evidence="3" id="KW-1185">Reference proteome</keyword>
<evidence type="ECO:0000313" key="2">
    <source>
        <dbReference type="EMBL" id="CAP33681.2"/>
    </source>
</evidence>
<dbReference type="KEGG" id="cbr:CBG_15352"/>
<reference evidence="2 3" key="2">
    <citation type="journal article" date="2011" name="PLoS Genet.">
        <title>Caenorhabditis briggsae recombinant inbred line genotypes reveal inter-strain incompatibility and the evolution of recombination.</title>
        <authorList>
            <person name="Ross J.A."/>
            <person name="Koboldt D.C."/>
            <person name="Staisch J.E."/>
            <person name="Chamberlin H.M."/>
            <person name="Gupta B.P."/>
            <person name="Miller R.D."/>
            <person name="Baird S.E."/>
            <person name="Haag E.S."/>
        </authorList>
    </citation>
    <scope>NUCLEOTIDE SEQUENCE [LARGE SCALE GENOMIC DNA]</scope>
    <source>
        <strain evidence="2 3">AF16</strain>
    </source>
</reference>
<dbReference type="AlphaFoldDB" id="A8XM06"/>
<dbReference type="InParanoid" id="A8XM06"/>
<sequence length="384" mass="43897">MHNLHQDQKYFTDAEFIGELEANLDDDDGHLDRFNSTQVPAGARRFAEVPDISVDQCISRPRLTNTFMLKGLVERSQHYNKTIDRRVMTGRRIAFGAGRVWQQLDPNFQIAEEEQLKSGRGEHQETTSNQRKVLGTSCQNIPKRGRGDCFGRLRSADFEDGVSPTGPSTQIFPNSTTSAVIADAYKNNNFQKPSLNRNPTHTTRFGPTPTKLVEHERVLAFQSPRRFESSRLNLLNRNDRDTSPPPEVPAKHHFNLETAYNGKITPNFRFNYNPLGAIPCTHSTNPAKLPATVAPGFAPFQHISSSRRDVLDKDIRKGLIIFLSYHLNRNISIITTIRSNYTEPHKKRELHRELKKQFDKRRHRYDDSDQNTNTTVSPIISFFS</sequence>
<gene>
    <name evidence="2 4" type="ORF">CBG15352</name>
    <name evidence="2" type="ORF">CBG_15352</name>
</gene>
<protein>
    <submittedName>
        <fullName evidence="2">Protein CBG15352</fullName>
    </submittedName>
</protein>
<evidence type="ECO:0000256" key="1">
    <source>
        <dbReference type="SAM" id="MobiDB-lite"/>
    </source>
</evidence>
<accession>A8XM06</accession>
<dbReference type="FunCoup" id="A8XM06">
    <property type="interactions" value="347"/>
</dbReference>
<dbReference type="HOGENOM" id="CLU_060809_0_0_1"/>
<evidence type="ECO:0000313" key="4">
    <source>
        <dbReference type="WormBase" id="CBG15352a"/>
    </source>
</evidence>
<dbReference type="GeneID" id="8585165"/>
<evidence type="ECO:0000313" key="3">
    <source>
        <dbReference type="Proteomes" id="UP000008549"/>
    </source>
</evidence>
<reference evidence="2 3" key="1">
    <citation type="journal article" date="2003" name="PLoS Biol.">
        <title>The genome sequence of Caenorhabditis briggsae: a platform for comparative genomics.</title>
        <authorList>
            <person name="Stein L.D."/>
            <person name="Bao Z."/>
            <person name="Blasiar D."/>
            <person name="Blumenthal T."/>
            <person name="Brent M.R."/>
            <person name="Chen N."/>
            <person name="Chinwalla A."/>
            <person name="Clarke L."/>
            <person name="Clee C."/>
            <person name="Coghlan A."/>
            <person name="Coulson A."/>
            <person name="D'Eustachio P."/>
            <person name="Fitch D.H."/>
            <person name="Fulton L.A."/>
            <person name="Fulton R.E."/>
            <person name="Griffiths-Jones S."/>
            <person name="Harris T.W."/>
            <person name="Hillier L.W."/>
            <person name="Kamath R."/>
            <person name="Kuwabara P.E."/>
            <person name="Mardis E.R."/>
            <person name="Marra M.A."/>
            <person name="Miner T.L."/>
            <person name="Minx P."/>
            <person name="Mullikin J.C."/>
            <person name="Plumb R.W."/>
            <person name="Rogers J."/>
            <person name="Schein J.E."/>
            <person name="Sohrmann M."/>
            <person name="Spieth J."/>
            <person name="Stajich J.E."/>
            <person name="Wei C."/>
            <person name="Willey D."/>
            <person name="Wilson R.K."/>
            <person name="Durbin R."/>
            <person name="Waterston R.H."/>
        </authorList>
    </citation>
    <scope>NUCLEOTIDE SEQUENCE [LARGE SCALE GENOMIC DNA]</scope>
    <source>
        <strain evidence="2 3">AF16</strain>
    </source>
</reference>
<feature type="region of interest" description="Disordered" evidence="1">
    <location>
        <begin position="361"/>
        <end position="384"/>
    </location>
</feature>
<proteinExistence type="predicted"/>
<dbReference type="CTD" id="8585165"/>